<accession>A0A1H1CYL0</accession>
<sequence length="195" mass="20831">MKGTLADREAENAARARSAGWMAVFSPAAVPPLLQTAAYARLALATARGADGDDIARAAAIRVEAQAVLSEPGRKFAFVLTEGALRAWPGSPAPMPAQLDRLARVAELPHVRLGVVPWTAAVPMFPLHGFTIYEGGVSVVETLTGDLTLTGPDELDAYEEAFEAFAAAAVYGDGLRALLDEIRRDYRTLAFRPRK</sequence>
<dbReference type="RefSeq" id="WP_093258528.1">
    <property type="nucleotide sequence ID" value="NZ_FNKK01000002.1"/>
</dbReference>
<dbReference type="Proteomes" id="UP000217103">
    <property type="component" value="Unassembled WGS sequence"/>
</dbReference>
<evidence type="ECO:0000313" key="2">
    <source>
        <dbReference type="EMBL" id="SDQ68968.1"/>
    </source>
</evidence>
<reference evidence="2 3" key="1">
    <citation type="submission" date="2016-10" db="EMBL/GenBank/DDBJ databases">
        <authorList>
            <person name="de Groot N.N."/>
        </authorList>
    </citation>
    <scope>NUCLEOTIDE SEQUENCE [LARGE SCALE GENOMIC DNA]</scope>
    <source>
        <strain evidence="2 3">DSM 43794</strain>
    </source>
</reference>
<evidence type="ECO:0000313" key="3">
    <source>
        <dbReference type="Proteomes" id="UP000217103"/>
    </source>
</evidence>
<organism evidence="2 3">
    <name type="scientific">Thermostaphylospora chromogena</name>
    <dbReference type="NCBI Taxonomy" id="35622"/>
    <lineage>
        <taxon>Bacteria</taxon>
        <taxon>Bacillati</taxon>
        <taxon>Actinomycetota</taxon>
        <taxon>Actinomycetes</taxon>
        <taxon>Streptosporangiales</taxon>
        <taxon>Thermomonosporaceae</taxon>
        <taxon>Thermostaphylospora</taxon>
    </lineage>
</organism>
<dbReference type="STRING" id="35622.SAMN04489764_1706"/>
<dbReference type="Pfam" id="PF19054">
    <property type="entry name" value="DUF5753"/>
    <property type="match status" value="1"/>
</dbReference>
<feature type="domain" description="DUF5753" evidence="1">
    <location>
        <begin position="17"/>
        <end position="180"/>
    </location>
</feature>
<dbReference type="AlphaFoldDB" id="A0A1H1CYL0"/>
<keyword evidence="3" id="KW-1185">Reference proteome</keyword>
<dbReference type="InterPro" id="IPR043917">
    <property type="entry name" value="DUF5753"/>
</dbReference>
<gene>
    <name evidence="2" type="ORF">SAMN04489764_1706</name>
</gene>
<protein>
    <recommendedName>
        <fullName evidence="1">DUF5753 domain-containing protein</fullName>
    </recommendedName>
</protein>
<dbReference type="OrthoDB" id="4966777at2"/>
<evidence type="ECO:0000259" key="1">
    <source>
        <dbReference type="Pfam" id="PF19054"/>
    </source>
</evidence>
<proteinExistence type="predicted"/>
<name>A0A1H1CYL0_9ACTN</name>
<dbReference type="EMBL" id="FNKK01000002">
    <property type="protein sequence ID" value="SDQ68968.1"/>
    <property type="molecule type" value="Genomic_DNA"/>
</dbReference>